<proteinExistence type="predicted"/>
<dbReference type="AlphaFoldDB" id="A0A915E4C1"/>
<dbReference type="WBParaSite" id="jg26572">
    <property type="protein sequence ID" value="jg26572"/>
    <property type="gene ID" value="jg26572"/>
</dbReference>
<reference evidence="3" key="1">
    <citation type="submission" date="2022-11" db="UniProtKB">
        <authorList>
            <consortium name="WormBaseParasite"/>
        </authorList>
    </citation>
    <scope>IDENTIFICATION</scope>
</reference>
<feature type="compositionally biased region" description="Acidic residues" evidence="1">
    <location>
        <begin position="392"/>
        <end position="408"/>
    </location>
</feature>
<feature type="region of interest" description="Disordered" evidence="1">
    <location>
        <begin position="388"/>
        <end position="424"/>
    </location>
</feature>
<protein>
    <submittedName>
        <fullName evidence="3">C2H2-type domain-containing protein</fullName>
    </submittedName>
</protein>
<feature type="region of interest" description="Disordered" evidence="1">
    <location>
        <begin position="553"/>
        <end position="586"/>
    </location>
</feature>
<keyword evidence="2" id="KW-1185">Reference proteome</keyword>
<dbReference type="Proteomes" id="UP000887574">
    <property type="component" value="Unplaced"/>
</dbReference>
<organism evidence="2 3">
    <name type="scientific">Ditylenchus dipsaci</name>
    <dbReference type="NCBI Taxonomy" id="166011"/>
    <lineage>
        <taxon>Eukaryota</taxon>
        <taxon>Metazoa</taxon>
        <taxon>Ecdysozoa</taxon>
        <taxon>Nematoda</taxon>
        <taxon>Chromadorea</taxon>
        <taxon>Rhabditida</taxon>
        <taxon>Tylenchina</taxon>
        <taxon>Tylenchomorpha</taxon>
        <taxon>Sphaerularioidea</taxon>
        <taxon>Anguinidae</taxon>
        <taxon>Anguininae</taxon>
        <taxon>Ditylenchus</taxon>
    </lineage>
</organism>
<feature type="region of interest" description="Disordered" evidence="1">
    <location>
        <begin position="684"/>
        <end position="708"/>
    </location>
</feature>
<feature type="compositionally biased region" description="Acidic residues" evidence="1">
    <location>
        <begin position="10"/>
        <end position="22"/>
    </location>
</feature>
<evidence type="ECO:0000256" key="1">
    <source>
        <dbReference type="SAM" id="MobiDB-lite"/>
    </source>
</evidence>
<feature type="region of interest" description="Disordered" evidence="1">
    <location>
        <begin position="1"/>
        <end position="22"/>
    </location>
</feature>
<evidence type="ECO:0000313" key="3">
    <source>
        <dbReference type="WBParaSite" id="jg26572"/>
    </source>
</evidence>
<accession>A0A915E4C1</accession>
<evidence type="ECO:0000313" key="2">
    <source>
        <dbReference type="Proteomes" id="UP000887574"/>
    </source>
</evidence>
<sequence>MKKRQKVEKEEEVFADDDAPPVLEAEEGSAFQAEEVVISDEQGAYADDATYVLGEEYFVDNGVLYKHAANNQPHQQPQQQDGKAMEFNFLDSANGGTNICCGLCGEIVPYDLLMNQHLPMFHPEVLSDGIVDLEEIPYEAWLNEKMQNEKMPGGSGGEGGAGGMRYMDPRAQISRPIRSTRTLRRISQIRVNINEMSVAELEAALKRKMVEKMGRAVPVTLVDKQHSQCGICDAIISLNKKFEVVHLVRHFNAWHPSEHKCSGTWLSLKDVPMEGGTGGKPLSTQDFAVIETAIDAADNLQCIWCGMSMDSNALAMHFHEIHPEEIEVPKCNLCLQELVVNARLTEKYGEEFNVTMPDEHHFKCGKFTTKYTSEAALDKAIGKKIRKLQNGEDNEEEEEEDGLDEEEAGGTPRNNKKPAASCDTFSNSRMAFGRRSKPKRTFIQPSLRQATPVNSQYVEAVTDCHWRCKMCKHDIYAAVISAGAIRHYRAFHIEHLQSMQYELCKTRLERVSDGCMEFLHIDLIECLLCRMTFPLHRPFNMCRAIRHLKAKHPSKMPEYKSENKEEKPQPKKRAAASDDVDVSNIPGTSRQAAKTVASAVEPNENEVVCAEVSDPEVLSMLRDNYGNVEFHKAFSIYGGNVTQQIYMLTNVGEEIDEEVVEQIASQFSGVEPTDDIIVVQYPKDSAAEQPSQQPEYAEELEEKMAQKL</sequence>
<feature type="compositionally biased region" description="Basic and acidic residues" evidence="1">
    <location>
        <begin position="555"/>
        <end position="569"/>
    </location>
</feature>
<name>A0A915E4C1_9BILA</name>